<evidence type="ECO:0000313" key="1">
    <source>
        <dbReference type="EMBL" id="MBC8177698.1"/>
    </source>
</evidence>
<proteinExistence type="predicted"/>
<evidence type="ECO:0000313" key="2">
    <source>
        <dbReference type="Proteomes" id="UP000650524"/>
    </source>
</evidence>
<dbReference type="Proteomes" id="UP000650524">
    <property type="component" value="Unassembled WGS sequence"/>
</dbReference>
<comment type="caution">
    <text evidence="1">The sequence shown here is derived from an EMBL/GenBank/DDBJ whole genome shotgun (WGS) entry which is preliminary data.</text>
</comment>
<reference evidence="1 2" key="1">
    <citation type="submission" date="2020-08" db="EMBL/GenBank/DDBJ databases">
        <title>Bridging the membrane lipid divide: bacteria of the FCB group superphylum have the potential to synthesize archaeal ether lipids.</title>
        <authorList>
            <person name="Villanueva L."/>
            <person name="Von Meijenfeldt F.A.B."/>
            <person name="Westbye A.B."/>
            <person name="Yadav S."/>
            <person name="Hopmans E.C."/>
            <person name="Dutilh B.E."/>
            <person name="Sinninghe Damste J.S."/>
        </authorList>
    </citation>
    <scope>NUCLEOTIDE SEQUENCE [LARGE SCALE GENOMIC DNA]</scope>
    <source>
        <strain evidence="1">NIOZ-UU27</strain>
    </source>
</reference>
<organism evidence="1 2">
    <name type="scientific">Candidatus Desulfacyla euxinica</name>
    <dbReference type="NCBI Taxonomy" id="2841693"/>
    <lineage>
        <taxon>Bacteria</taxon>
        <taxon>Deltaproteobacteria</taxon>
        <taxon>Candidatus Desulfacyla</taxon>
    </lineage>
</organism>
<gene>
    <name evidence="1" type="ORF">H8E19_09865</name>
</gene>
<dbReference type="AlphaFoldDB" id="A0A8J6T8M7"/>
<dbReference type="EMBL" id="JACNJD010000227">
    <property type="protein sequence ID" value="MBC8177698.1"/>
    <property type="molecule type" value="Genomic_DNA"/>
</dbReference>
<protein>
    <submittedName>
        <fullName evidence="1">Uncharacterized protein</fullName>
    </submittedName>
</protein>
<accession>A0A8J6T8M7</accession>
<name>A0A8J6T8M7_9DELT</name>
<sequence>MTYNEAEIPAPLEPIGAKGSGIPRILREAEELGLPELQIMEIGMRLRCTVTLAEKSRFKKPPNK</sequence>